<dbReference type="EMBL" id="CP092874">
    <property type="protein sequence ID" value="UYV75079.1"/>
    <property type="molecule type" value="Genomic_DNA"/>
</dbReference>
<sequence length="148" mass="16223">MLDILGDLDTFEGASPAQVSNIQKAYKSSLCRLKRNNQITSAQFQSYTSNLSNTPYIYGLPKPTNTRILSEAWVDVNVTDEYGATALMNASSRRKLSNVRMLLNAGANINVRDNSGLTPLENAIKNSNLSVIRLLVENGAEVDINENS</sequence>
<evidence type="ECO:0000313" key="10">
    <source>
        <dbReference type="Proteomes" id="UP001235939"/>
    </source>
</evidence>
<keyword evidence="2" id="KW-0268">Exocytosis</keyword>
<evidence type="ECO:0000256" key="6">
    <source>
        <dbReference type="ARBA" id="ARBA00023043"/>
    </source>
</evidence>
<keyword evidence="5" id="KW-0800">Toxin</keyword>
<dbReference type="PROSITE" id="PS50088">
    <property type="entry name" value="ANK_REPEAT"/>
    <property type="match status" value="2"/>
</dbReference>
<dbReference type="Gene3D" id="1.25.40.20">
    <property type="entry name" value="Ankyrin repeat-containing domain"/>
    <property type="match status" value="1"/>
</dbReference>
<name>A0ABY6L2K1_9ARAC</name>
<dbReference type="PANTHER" id="PTHR24134">
    <property type="entry name" value="ANKYRIN REPEAT-CONTAINING PROTEIN DDB_G0279043"/>
    <property type="match status" value="1"/>
</dbReference>
<evidence type="ECO:0000256" key="7">
    <source>
        <dbReference type="ARBA" id="ARBA00023298"/>
    </source>
</evidence>
<dbReference type="SMART" id="SM00248">
    <property type="entry name" value="ANK"/>
    <property type="match status" value="2"/>
</dbReference>
<organism evidence="9 10">
    <name type="scientific">Cordylochernes scorpioides</name>
    <dbReference type="NCBI Taxonomy" id="51811"/>
    <lineage>
        <taxon>Eukaryota</taxon>
        <taxon>Metazoa</taxon>
        <taxon>Ecdysozoa</taxon>
        <taxon>Arthropoda</taxon>
        <taxon>Chelicerata</taxon>
        <taxon>Arachnida</taxon>
        <taxon>Pseudoscorpiones</taxon>
        <taxon>Cheliferoidea</taxon>
        <taxon>Chernetidae</taxon>
        <taxon>Cordylochernes</taxon>
    </lineage>
</organism>
<keyword evidence="7" id="KW-0472">Membrane</keyword>
<keyword evidence="3" id="KW-1052">Target cell membrane</keyword>
<gene>
    <name evidence="9" type="ORF">LAZ67_12002383</name>
</gene>
<evidence type="ECO:0000256" key="3">
    <source>
        <dbReference type="ARBA" id="ARBA00022537"/>
    </source>
</evidence>
<feature type="repeat" description="ANK" evidence="8">
    <location>
        <begin position="115"/>
        <end position="147"/>
    </location>
</feature>
<evidence type="ECO:0000256" key="8">
    <source>
        <dbReference type="PROSITE-ProRule" id="PRU00023"/>
    </source>
</evidence>
<dbReference type="Proteomes" id="UP001235939">
    <property type="component" value="Chromosome 12"/>
</dbReference>
<keyword evidence="5" id="KW-0638">Presynaptic neurotoxin</keyword>
<dbReference type="InterPro" id="IPR002110">
    <property type="entry name" value="Ankyrin_rpt"/>
</dbReference>
<evidence type="ECO:0000256" key="2">
    <source>
        <dbReference type="ARBA" id="ARBA00022483"/>
    </source>
</evidence>
<evidence type="ECO:0000256" key="1">
    <source>
        <dbReference type="ARBA" id="ARBA00004175"/>
    </source>
</evidence>
<keyword evidence="5" id="KW-0528">Neurotoxin</keyword>
<keyword evidence="10" id="KW-1185">Reference proteome</keyword>
<keyword evidence="7" id="KW-1053">Target membrane</keyword>
<protein>
    <recommendedName>
        <fullName evidence="11">Ankyrin repeat protein</fullName>
    </recommendedName>
</protein>
<dbReference type="InterPro" id="IPR036770">
    <property type="entry name" value="Ankyrin_rpt-contain_sf"/>
</dbReference>
<dbReference type="PANTHER" id="PTHR24134:SF9">
    <property type="entry name" value="ANKYRIN REPEAT AND SOCS BOX PROTEIN 8"/>
    <property type="match status" value="1"/>
</dbReference>
<dbReference type="SUPFAM" id="SSF48403">
    <property type="entry name" value="Ankyrin repeat"/>
    <property type="match status" value="1"/>
</dbReference>
<comment type="subcellular location">
    <subcellularLocation>
        <location evidence="1">Target cell membrane</location>
    </subcellularLocation>
</comment>
<accession>A0ABY6L2K1</accession>
<feature type="non-terminal residue" evidence="9">
    <location>
        <position position="1"/>
    </location>
</feature>
<keyword evidence="4" id="KW-0677">Repeat</keyword>
<dbReference type="PROSITE" id="PS50297">
    <property type="entry name" value="ANK_REP_REGION"/>
    <property type="match status" value="2"/>
</dbReference>
<evidence type="ECO:0000256" key="4">
    <source>
        <dbReference type="ARBA" id="ARBA00022737"/>
    </source>
</evidence>
<feature type="repeat" description="ANK" evidence="8">
    <location>
        <begin position="82"/>
        <end position="114"/>
    </location>
</feature>
<reference evidence="9 10" key="1">
    <citation type="submission" date="2022-01" db="EMBL/GenBank/DDBJ databases">
        <title>A chromosomal length assembly of Cordylochernes scorpioides.</title>
        <authorList>
            <person name="Zeh D."/>
            <person name="Zeh J."/>
        </authorList>
    </citation>
    <scope>NUCLEOTIDE SEQUENCE [LARGE SCALE GENOMIC DNA]</scope>
    <source>
        <strain evidence="9">IN4F17</strain>
        <tissue evidence="9">Whole Body</tissue>
    </source>
</reference>
<evidence type="ECO:0000313" key="9">
    <source>
        <dbReference type="EMBL" id="UYV75079.1"/>
    </source>
</evidence>
<keyword evidence="6 8" id="KW-0040">ANK repeat</keyword>
<dbReference type="Pfam" id="PF12796">
    <property type="entry name" value="Ank_2"/>
    <property type="match status" value="1"/>
</dbReference>
<evidence type="ECO:0000256" key="5">
    <source>
        <dbReference type="ARBA" id="ARBA00023028"/>
    </source>
</evidence>
<proteinExistence type="predicted"/>
<evidence type="ECO:0008006" key="11">
    <source>
        <dbReference type="Google" id="ProtNLM"/>
    </source>
</evidence>